<dbReference type="Proteomes" id="UP000293162">
    <property type="component" value="Unassembled WGS sequence"/>
</dbReference>
<reference evidence="1 2" key="1">
    <citation type="submission" date="2019-02" db="EMBL/GenBank/DDBJ databases">
        <title>Bacterial novel species Emticicia sp. 17J42-9 isolated from soil.</title>
        <authorList>
            <person name="Jung H.-Y."/>
        </authorList>
    </citation>
    <scope>NUCLEOTIDE SEQUENCE [LARGE SCALE GENOMIC DNA]</scope>
    <source>
        <strain evidence="1 2">17J42-9</strain>
    </source>
</reference>
<keyword evidence="2" id="KW-1185">Reference proteome</keyword>
<dbReference type="EMBL" id="SEWF01000059">
    <property type="protein sequence ID" value="RYU93033.1"/>
    <property type="molecule type" value="Genomic_DNA"/>
</dbReference>
<gene>
    <name evidence="1" type="ORF">EWM59_24090</name>
</gene>
<organism evidence="1 2">
    <name type="scientific">Emticicia agri</name>
    <dbReference type="NCBI Taxonomy" id="2492393"/>
    <lineage>
        <taxon>Bacteria</taxon>
        <taxon>Pseudomonadati</taxon>
        <taxon>Bacteroidota</taxon>
        <taxon>Cytophagia</taxon>
        <taxon>Cytophagales</taxon>
        <taxon>Leadbetterellaceae</taxon>
        <taxon>Emticicia</taxon>
    </lineage>
</organism>
<accession>A0A4Q5LUC3</accession>
<comment type="caution">
    <text evidence="1">The sequence shown here is derived from an EMBL/GenBank/DDBJ whole genome shotgun (WGS) entry which is preliminary data.</text>
</comment>
<dbReference type="OrthoDB" id="6225685at2"/>
<evidence type="ECO:0000313" key="2">
    <source>
        <dbReference type="Proteomes" id="UP000293162"/>
    </source>
</evidence>
<name>A0A4Q5LUC3_9BACT</name>
<dbReference type="AlphaFoldDB" id="A0A4Q5LUC3"/>
<sequence>MNNSAKIWGGLFASDRNKSFFGRAFEIYSRFTWQLPLCSSKSPSIGVRELESHKWMAAQIFTHLG</sequence>
<protein>
    <submittedName>
        <fullName evidence="1">Uncharacterized protein</fullName>
    </submittedName>
</protein>
<evidence type="ECO:0000313" key="1">
    <source>
        <dbReference type="EMBL" id="RYU93033.1"/>
    </source>
</evidence>
<proteinExistence type="predicted"/>